<accession>A0AAU0F3T9</accession>
<organism evidence="2 3">
    <name type="scientific">Bergeyella porcorum</name>
    <dbReference type="NCBI Taxonomy" id="1735111"/>
    <lineage>
        <taxon>Bacteria</taxon>
        <taxon>Pseudomonadati</taxon>
        <taxon>Bacteroidota</taxon>
        <taxon>Flavobacteriia</taxon>
        <taxon>Flavobacteriales</taxon>
        <taxon>Weeksellaceae</taxon>
        <taxon>Bergeyella</taxon>
    </lineage>
</organism>
<reference evidence="2" key="1">
    <citation type="submission" date="2023-10" db="EMBL/GenBank/DDBJ databases">
        <title>Characterization and whole genome sequencing of a novel strain of Bergeyella porcorum QD2021 isolated from pig.</title>
        <authorList>
            <person name="Liu G."/>
            <person name="Chen C."/>
            <person name="Han X."/>
        </authorList>
    </citation>
    <scope>NUCLEOTIDE SEQUENCE</scope>
    <source>
        <strain evidence="2">QD2021</strain>
    </source>
</reference>
<keyword evidence="1" id="KW-0812">Transmembrane</keyword>
<dbReference type="KEGG" id="bpor:BPO_2096"/>
<evidence type="ECO:0000313" key="3">
    <source>
        <dbReference type="Proteomes" id="UP001432059"/>
    </source>
</evidence>
<evidence type="ECO:0000256" key="1">
    <source>
        <dbReference type="SAM" id="Phobius"/>
    </source>
</evidence>
<name>A0AAU0F3T9_9FLAO</name>
<dbReference type="Proteomes" id="UP001432059">
    <property type="component" value="Chromosome"/>
</dbReference>
<keyword evidence="3" id="KW-1185">Reference proteome</keyword>
<dbReference type="EMBL" id="CP136426">
    <property type="protein sequence ID" value="WOC52743.1"/>
    <property type="molecule type" value="Genomic_DNA"/>
</dbReference>
<sequence length="51" mass="5876">MAAFIPGESPPEVRTPIFFTLEFVVIIYFSIDLANLQNKNNENDMKTEKNK</sequence>
<gene>
    <name evidence="2" type="ORF">BPO_2096</name>
</gene>
<keyword evidence="1" id="KW-0472">Membrane</keyword>
<protein>
    <submittedName>
        <fullName evidence="2">Uncharacterized protein</fullName>
    </submittedName>
</protein>
<feature type="transmembrane region" description="Helical" evidence="1">
    <location>
        <begin position="17"/>
        <end position="36"/>
    </location>
</feature>
<proteinExistence type="predicted"/>
<evidence type="ECO:0000313" key="2">
    <source>
        <dbReference type="EMBL" id="WOC52743.1"/>
    </source>
</evidence>
<dbReference type="AlphaFoldDB" id="A0AAU0F3T9"/>
<keyword evidence="1" id="KW-1133">Transmembrane helix</keyword>